<name>A0A9Q8SGR0_9PEZI</name>
<keyword evidence="14" id="KW-0812">Transmembrane</keyword>
<evidence type="ECO:0000313" key="17">
    <source>
        <dbReference type="Proteomes" id="UP000830671"/>
    </source>
</evidence>
<evidence type="ECO:0000256" key="5">
    <source>
        <dbReference type="ARBA" id="ARBA00022772"/>
    </source>
</evidence>
<evidence type="ECO:0000256" key="14">
    <source>
        <dbReference type="SAM" id="Phobius"/>
    </source>
</evidence>
<dbReference type="PROSITE" id="PS50048">
    <property type="entry name" value="ZN2_CY6_FUNGAL_2"/>
    <property type="match status" value="1"/>
</dbReference>
<dbReference type="Gene3D" id="2.70.98.20">
    <property type="entry name" value="Copper amine oxidase, catalytic domain"/>
    <property type="match status" value="1"/>
</dbReference>
<dbReference type="RefSeq" id="XP_049138620.1">
    <property type="nucleotide sequence ID" value="XM_049281477.1"/>
</dbReference>
<dbReference type="Proteomes" id="UP000830671">
    <property type="component" value="Chromosome 2"/>
</dbReference>
<dbReference type="Pfam" id="PF00172">
    <property type="entry name" value="Zn_clus"/>
    <property type="match status" value="1"/>
</dbReference>
<feature type="transmembrane region" description="Helical" evidence="14">
    <location>
        <begin position="2161"/>
        <end position="2180"/>
    </location>
</feature>
<evidence type="ECO:0000256" key="1">
    <source>
        <dbReference type="ARBA" id="ARBA00001935"/>
    </source>
</evidence>
<evidence type="ECO:0000256" key="9">
    <source>
        <dbReference type="ARBA" id="ARBA00023242"/>
    </source>
</evidence>
<dbReference type="PROSITE" id="PS01164">
    <property type="entry name" value="COPPER_AMINE_OXID_1"/>
    <property type="match status" value="1"/>
</dbReference>
<feature type="modified residue" description="2',4',5'-topaquinone" evidence="11">
    <location>
        <position position="1170"/>
    </location>
</feature>
<dbReference type="InterPro" id="IPR000269">
    <property type="entry name" value="Cu_amine_oxidase"/>
</dbReference>
<feature type="transmembrane region" description="Helical" evidence="14">
    <location>
        <begin position="2055"/>
        <end position="2075"/>
    </location>
</feature>
<dbReference type="GO" id="GO:0000981">
    <property type="term" value="F:DNA-binding transcription factor activity, RNA polymerase II-specific"/>
    <property type="evidence" value="ECO:0007669"/>
    <property type="project" value="InterPro"/>
</dbReference>
<gene>
    <name evidence="16" type="ORF">CLUP02_02445</name>
</gene>
<keyword evidence="5 10" id="KW-0801">TPQ</keyword>
<dbReference type="EMBL" id="CP019474">
    <property type="protein sequence ID" value="UQC76979.1"/>
    <property type="molecule type" value="Genomic_DNA"/>
</dbReference>
<dbReference type="SUPFAM" id="SSF57701">
    <property type="entry name" value="Zn2/Cys6 DNA-binding domain"/>
    <property type="match status" value="1"/>
</dbReference>
<feature type="active site" description="Proton acceptor" evidence="10">
    <location>
        <position position="1086"/>
    </location>
</feature>
<dbReference type="PROSITE" id="PS00463">
    <property type="entry name" value="ZN2_CY6_FUNGAL_1"/>
    <property type="match status" value="1"/>
</dbReference>
<evidence type="ECO:0000256" key="2">
    <source>
        <dbReference type="ARBA" id="ARBA00007983"/>
    </source>
</evidence>
<dbReference type="GO" id="GO:0048038">
    <property type="term" value="F:quinone binding"/>
    <property type="evidence" value="ECO:0007669"/>
    <property type="project" value="InterPro"/>
</dbReference>
<dbReference type="PANTHER" id="PTHR10638">
    <property type="entry name" value="COPPER AMINE OXIDASE"/>
    <property type="match status" value="1"/>
</dbReference>
<dbReference type="GeneID" id="73336487"/>
<dbReference type="Pfam" id="PF01179">
    <property type="entry name" value="Cu_amine_oxid"/>
    <property type="match status" value="1"/>
</dbReference>
<feature type="region of interest" description="Disordered" evidence="13">
    <location>
        <begin position="18"/>
        <end position="43"/>
    </location>
</feature>
<dbReference type="Gene3D" id="4.10.240.10">
    <property type="entry name" value="Zn(2)-C6 fungal-type DNA-binding domain"/>
    <property type="match status" value="1"/>
</dbReference>
<evidence type="ECO:0000256" key="13">
    <source>
        <dbReference type="SAM" id="MobiDB-lite"/>
    </source>
</evidence>
<evidence type="ECO:0000256" key="4">
    <source>
        <dbReference type="ARBA" id="ARBA00022723"/>
    </source>
</evidence>
<accession>A0A9Q8SGR0</accession>
<feature type="transmembrane region" description="Helical" evidence="14">
    <location>
        <begin position="1907"/>
        <end position="1928"/>
    </location>
</feature>
<comment type="PTM">
    <text evidence="11 12">Topaquinone (TPQ) is generated by copper-dependent autoxidation of a specific tyrosyl residue.</text>
</comment>
<dbReference type="EC" id="1.4.3.-" evidence="12"/>
<feature type="transmembrane region" description="Helical" evidence="14">
    <location>
        <begin position="1857"/>
        <end position="1878"/>
    </location>
</feature>
<evidence type="ECO:0000256" key="8">
    <source>
        <dbReference type="ARBA" id="ARBA00023157"/>
    </source>
</evidence>
<proteinExistence type="inferred from homology"/>
<dbReference type="KEGG" id="clup:CLUP02_02445"/>
<feature type="transmembrane region" description="Helical" evidence="14">
    <location>
        <begin position="1996"/>
        <end position="2012"/>
    </location>
</feature>
<evidence type="ECO:0000256" key="11">
    <source>
        <dbReference type="PIRSR" id="PIRSR600269-51"/>
    </source>
</evidence>
<dbReference type="GO" id="GO:0008270">
    <property type="term" value="F:zinc ion binding"/>
    <property type="evidence" value="ECO:0007669"/>
    <property type="project" value="InterPro"/>
</dbReference>
<organism evidence="16 17">
    <name type="scientific">Colletotrichum lupini</name>
    <dbReference type="NCBI Taxonomy" id="145971"/>
    <lineage>
        <taxon>Eukaryota</taxon>
        <taxon>Fungi</taxon>
        <taxon>Dikarya</taxon>
        <taxon>Ascomycota</taxon>
        <taxon>Pezizomycotina</taxon>
        <taxon>Sordariomycetes</taxon>
        <taxon>Hypocreomycetidae</taxon>
        <taxon>Glomerellales</taxon>
        <taxon>Glomerellaceae</taxon>
        <taxon>Colletotrichum</taxon>
        <taxon>Colletotrichum acutatum species complex</taxon>
    </lineage>
</organism>
<comment type="cofactor">
    <cofactor evidence="1">
        <name>Cu cation</name>
        <dbReference type="ChEBI" id="CHEBI:23378"/>
    </cofactor>
</comment>
<dbReference type="InterPro" id="IPR001138">
    <property type="entry name" value="Zn2Cys6_DnaBD"/>
</dbReference>
<dbReference type="GO" id="GO:0008131">
    <property type="term" value="F:primary methylamine oxidase activity"/>
    <property type="evidence" value="ECO:0007669"/>
    <property type="project" value="InterPro"/>
</dbReference>
<keyword evidence="9" id="KW-0539">Nucleus</keyword>
<protein>
    <recommendedName>
        <fullName evidence="12">Amine oxidase</fullName>
        <ecNumber evidence="12">1.4.3.-</ecNumber>
    </recommendedName>
</protein>
<evidence type="ECO:0000256" key="12">
    <source>
        <dbReference type="RuleBase" id="RU000672"/>
    </source>
</evidence>
<feature type="transmembrane region" description="Helical" evidence="14">
    <location>
        <begin position="1940"/>
        <end position="1958"/>
    </location>
</feature>
<dbReference type="InterPro" id="IPR036460">
    <property type="entry name" value="Cu_amine_oxidase_C_sf"/>
</dbReference>
<comment type="cofactor">
    <cofactor evidence="12">
        <name>Cu cation</name>
        <dbReference type="ChEBI" id="CHEBI:23378"/>
    </cofactor>
    <text evidence="12">Contains 1 topaquinone per subunit.</text>
</comment>
<dbReference type="FunFam" id="2.70.98.20:FF:000001">
    <property type="entry name" value="Amine oxidase"/>
    <property type="match status" value="1"/>
</dbReference>
<comment type="subunit">
    <text evidence="3">Homodimer.</text>
</comment>
<dbReference type="GO" id="GO:0009308">
    <property type="term" value="P:amine metabolic process"/>
    <property type="evidence" value="ECO:0007669"/>
    <property type="project" value="UniProtKB-UniRule"/>
</dbReference>
<feature type="transmembrane region" description="Helical" evidence="14">
    <location>
        <begin position="2124"/>
        <end position="2141"/>
    </location>
</feature>
<dbReference type="InterPro" id="IPR049948">
    <property type="entry name" value="Cu_Am_ox_TPQ-bd"/>
</dbReference>
<dbReference type="SUPFAM" id="SSF49998">
    <property type="entry name" value="Amine oxidase catalytic domain"/>
    <property type="match status" value="1"/>
</dbReference>
<keyword evidence="7 12" id="KW-0186">Copper</keyword>
<feature type="domain" description="Zn(2)-C6 fungal-type" evidence="15">
    <location>
        <begin position="234"/>
        <end position="262"/>
    </location>
</feature>
<dbReference type="PANTHER" id="PTHR10638:SF33">
    <property type="entry name" value="AMINE OXIDASE"/>
    <property type="match status" value="1"/>
</dbReference>
<feature type="region of interest" description="Disordered" evidence="13">
    <location>
        <begin position="156"/>
        <end position="209"/>
    </location>
</feature>
<evidence type="ECO:0000313" key="16">
    <source>
        <dbReference type="EMBL" id="UQC76979.1"/>
    </source>
</evidence>
<dbReference type="InterPro" id="IPR016182">
    <property type="entry name" value="Cu_amine_oxidase_N-reg"/>
</dbReference>
<reference evidence="16" key="1">
    <citation type="journal article" date="2021" name="Mol. Plant Microbe Interact.">
        <title>Complete Genome Sequence of the Plant-Pathogenic Fungus Colletotrichum lupini.</title>
        <authorList>
            <person name="Baroncelli R."/>
            <person name="Pensec F."/>
            <person name="Da Lio D."/>
            <person name="Boufleur T."/>
            <person name="Vicente I."/>
            <person name="Sarrocco S."/>
            <person name="Picot A."/>
            <person name="Baraldi E."/>
            <person name="Sukno S."/>
            <person name="Thon M."/>
            <person name="Le Floch G."/>
        </authorList>
    </citation>
    <scope>NUCLEOTIDE SEQUENCE</scope>
    <source>
        <strain evidence="16">IMI 504893</strain>
    </source>
</reference>
<dbReference type="Pfam" id="PF11951">
    <property type="entry name" value="Fungal_trans_2"/>
    <property type="match status" value="2"/>
</dbReference>
<keyword evidence="8" id="KW-1015">Disulfide bond</keyword>
<keyword evidence="17" id="KW-1185">Reference proteome</keyword>
<dbReference type="Gene3D" id="3.10.450.40">
    <property type="match status" value="2"/>
</dbReference>
<feature type="transmembrane region" description="Helical" evidence="14">
    <location>
        <begin position="1970"/>
        <end position="1991"/>
    </location>
</feature>
<keyword evidence="6 12" id="KW-0560">Oxidoreductase</keyword>
<evidence type="ECO:0000256" key="7">
    <source>
        <dbReference type="ARBA" id="ARBA00023008"/>
    </source>
</evidence>
<dbReference type="SUPFAM" id="SSF54416">
    <property type="entry name" value="Amine oxidase N-terminal region"/>
    <property type="match status" value="2"/>
</dbReference>
<dbReference type="GO" id="GO:0016747">
    <property type="term" value="F:acyltransferase activity, transferring groups other than amino-acyl groups"/>
    <property type="evidence" value="ECO:0007669"/>
    <property type="project" value="InterPro"/>
</dbReference>
<keyword evidence="14" id="KW-1133">Transmembrane helix</keyword>
<dbReference type="Pfam" id="PF01757">
    <property type="entry name" value="Acyl_transf_3"/>
    <property type="match status" value="1"/>
</dbReference>
<dbReference type="InterPro" id="IPR021858">
    <property type="entry name" value="Fun_TF"/>
</dbReference>
<evidence type="ECO:0000256" key="10">
    <source>
        <dbReference type="PIRSR" id="PIRSR600269-50"/>
    </source>
</evidence>
<keyword evidence="4 12" id="KW-0479">Metal-binding</keyword>
<dbReference type="InterPro" id="IPR036864">
    <property type="entry name" value="Zn2-C6_fun-type_DNA-bd_sf"/>
</dbReference>
<keyword evidence="14" id="KW-0472">Membrane</keyword>
<evidence type="ECO:0000256" key="3">
    <source>
        <dbReference type="ARBA" id="ARBA00011738"/>
    </source>
</evidence>
<sequence length="2204" mass="246655">MSSRISVPVPSDIGVRRMSPGAGWTTAMPRIGRPTRSGQDRARKRVPRIREILRIFVLTNEPFKNLCKCGELAITFAKRDAEKPRYFIFHMDGAECGGSRGKRIRPLHKDVLGQLNEPADLIVTATLCKVEGGLYLIEAFHDGEIAHIWYREESQAPNSEAPARSGADRISCRPPDPPGLPFDKKNTPPLNLHHRGLHTSPGPNFTQTSNIKDIRQSTNDVPSIMPDASHASNSCWTCRQKRAKCDRLLPTCLRCTSLKLRCQGYDRPKKLVWTNSVASRGKMMGKATYGADQGPNDDLIAARPCKSGRLAVGHSRDTLREALPASLDVSWSLIDPDLQDLSVDCRKYIRYFDMEMSKECVVYQTSSNPFLSLMPLMSRSHALSHAMIAISAFHYSHRLVISQMQISCAERRLLEVENTSLWHKSQGRDWQLSQPNFSPSLRVALAHKQRALQYLKIEIQDDDVTNNDAAVAAIVLFICMDVVEFGSRGWEHHLGGAGEILQQRKATLQNRSIGTDHWLEYFDTAYTTFGIIGATLAPAKGSFAQQLASLDPSLLRILRQSEDQTWAEQLKVDELCKGLDNFSPSGWAENFPDPEHYQSRSHLAHAYKAAVEVYASHIVGPLLDQGHNLSDLYLEGVTRSGILHMLSISAQDFHVKSLVWPAFVVGAEIQAADLKIMVREIFRNIWISSCCYNVRNAIEMLERIWARDDDEKMAKSWLNYLWSLEDRTELRTRMIHVLGDKQRCQDAVTAWNETAGRLYPDGTCGSSATPKIFFIYNPSITRPISSMSAPHPLCPLSGAEIKAAAQVIQTAWPTSVSLRFKVVTLSEPAKGELAPYLDAKDKGLSATQPDRRAFLAYYIRGTVESNLKLGANVHGNVDYDEAQLVEKIALEDPKVLAEIKKLELPEGTVVCADPWIYGSDGVNDDARLYQVFLYMRDPNNSSEPDSNHYAFPLPILPVVECNEYKIIRIDILPTGADNTIKPLSPYTPKPGNEYIPEAQNLRKDLKPLQVVQPEGPSFTVTPVGETGNVLEWQKWSFFIGFNQREGMVLYNVKYDGRPLFYRLSLSEMSVPYGDPRHPFHKKAAFDLGDAGAGATANNLQLGCDCLGSIQYLSGVISDDRGQPESRDNCICIHEQDAGIGWKHTNYRTGRAALVRSRELVLQSIITVSNYEYILMFLFNQAGEVTYEVRATGILSTQPIDHELDKVGTSFGTVVHPGVLAGHHQHIFSLRVDPMIDGHTNQLVYSEAHKMPRDPNWNPHGTGYEVIDKVVEKTSGLDLDFDVNRTFKITNPNSLNPINGKPVAYKIMAPPFQKLMSDKDSFNYKRAEFADHNIYVTTHRDRELYAGGWYTNQSRGGTGVRGWSERNETLTAESDIVVWVQFGINHVPRIEDFPVMPVEILKVHLKPVNFFDKNPALDVPPSEQSFNKSTLIETSKAVKDADGCGKPLFPQNTCLPTIRSFLSMFNSYSSGYLRRCFRSSGLRVVPWLAAEILHAKPKELRIPTLHLSVVVLMLVMHPIGIELSIAFSTLSSYDRNVCLSRAETMVLATRVAANLLAQACAEISLSPDLTAHVSQPKSMLPRKVELIHSKVNIAMMPGRCFHSSSLGKVRQLICPGLNISGYDPGCDECHLEAPFSRADHSLVSGVPIRMRFLIRPCSPSSLGIPIPDCLGFLSAQLFFSNQTASSPRPLCLASLNPFCITQLEMLNQGELGTAMKVLSKESADTVRGWFSGEQAGESYEPLLEDEEADLSADLSELSYEEEKPIEYTRRSWFRFRCSHARRIFWTLVPSFVAHAYGHGDENSVVPDSHSTSYLNGLRGIAAMVVIILHYTDDFVFINHGWGEDENNHYFLQLPFIRLIHCGVLSVMIFFVLSGFVLTYSPLKKAHSGQVEACIGSLPSSVFRRGMRLFFPTIPLLFIVLVLKTYGLYYNSGSRDPEAAPATGILALLVLVWQNLIIITTQTTTASFLPQAWTLSVEFRGSILVFLCCLALARVSPLARLSVVAIIFVFFWTLGADGDMWQPCLFLWGMALADIRHLRNKLPSLEGSLERTASYSWWLVFVFSLWLGGYPINGHTFNAVGYGWLEMFPTFGQDPARTFPAVGAMILVTSLENLPPLQRLLNARWVLYLGEVSFGMYLVHWAVERSFLGLGLKFSMQNAGYSLGVAWTCSFIVVIVLTLWFGDLHWRFIDQKCVRLARWLTTKLGV</sequence>
<feature type="active site" description="Schiff-base intermediate with substrate; via topaquinone" evidence="10">
    <location>
        <position position="1170"/>
    </location>
</feature>
<dbReference type="InterPro" id="IPR002656">
    <property type="entry name" value="Acyl_transf_3_dom"/>
</dbReference>
<evidence type="ECO:0000259" key="15">
    <source>
        <dbReference type="PROSITE" id="PS50048"/>
    </source>
</evidence>
<dbReference type="InterPro" id="IPR015798">
    <property type="entry name" value="Cu_amine_oxidase_C"/>
</dbReference>
<comment type="similarity">
    <text evidence="2 12">Belongs to the copper/topaquinone oxidase family.</text>
</comment>
<dbReference type="GO" id="GO:0005507">
    <property type="term" value="F:copper ion binding"/>
    <property type="evidence" value="ECO:0007669"/>
    <property type="project" value="InterPro"/>
</dbReference>
<dbReference type="SMART" id="SM00066">
    <property type="entry name" value="GAL4"/>
    <property type="match status" value="1"/>
</dbReference>
<evidence type="ECO:0000256" key="6">
    <source>
        <dbReference type="ARBA" id="ARBA00023002"/>
    </source>
</evidence>
<dbReference type="CDD" id="cd00067">
    <property type="entry name" value="GAL4"/>
    <property type="match status" value="1"/>
</dbReference>
<feature type="transmembrane region" description="Helical" evidence="14">
    <location>
        <begin position="1816"/>
        <end position="1836"/>
    </location>
</feature>